<dbReference type="EMBL" id="GG730049">
    <property type="protein sequence ID" value="EEZ92746.1"/>
    <property type="molecule type" value="Genomic_DNA"/>
</dbReference>
<evidence type="ECO:0000259" key="3">
    <source>
        <dbReference type="Pfam" id="PF00733"/>
    </source>
</evidence>
<dbReference type="Proteomes" id="UP000009375">
    <property type="component" value="Unassembled WGS sequence"/>
</dbReference>
<evidence type="ECO:0000256" key="1">
    <source>
        <dbReference type="ARBA" id="ARBA00022741"/>
    </source>
</evidence>
<keyword evidence="2" id="KW-0067">ATP-binding</keyword>
<protein>
    <submittedName>
        <fullName evidence="4">Asparagine synthase</fullName>
    </submittedName>
</protein>
<organism evidence="4 5">
    <name type="scientific">Candidatus Parvarchaeum acidiphilum ARMAN-4</name>
    <dbReference type="NCBI Taxonomy" id="662760"/>
    <lineage>
        <taxon>Archaea</taxon>
        <taxon>Candidatus Parvarchaeota</taxon>
        <taxon>Candidatus Parvarchaeum</taxon>
    </lineage>
</organism>
<dbReference type="InterPro" id="IPR001962">
    <property type="entry name" value="Asn_synthase"/>
</dbReference>
<reference evidence="4 5" key="1">
    <citation type="journal article" date="2010" name="Proc. Natl. Acad. Sci. U.S.A.">
        <title>Enigmatic, ultrasmall, uncultivated Archaea.</title>
        <authorList>
            <person name="Baker B.J."/>
            <person name="Comolli L.R."/>
            <person name="Dick G.J."/>
            <person name="Hauser L.J."/>
            <person name="Hyatt D."/>
            <person name="Dill B.D."/>
            <person name="Land M.L."/>
            <person name="Verberkmoes N.C."/>
            <person name="Hettich R.L."/>
            <person name="Banfield J.F."/>
        </authorList>
    </citation>
    <scope>NUCLEOTIDE SEQUENCE [LARGE SCALE GENOMIC DNA]</scope>
</reference>
<name>D2EFQ3_PARA4</name>
<dbReference type="PANTHER" id="PTHR11772:SF2">
    <property type="entry name" value="ASPARAGINE SYNTHETASE [GLUTAMINE-HYDROLYZING]"/>
    <property type="match status" value="1"/>
</dbReference>
<dbReference type="GO" id="GO:0005829">
    <property type="term" value="C:cytosol"/>
    <property type="evidence" value="ECO:0007669"/>
    <property type="project" value="TreeGrafter"/>
</dbReference>
<dbReference type="Pfam" id="PF00733">
    <property type="entry name" value="Asn_synthase"/>
    <property type="match status" value="1"/>
</dbReference>
<evidence type="ECO:0000313" key="4">
    <source>
        <dbReference type="EMBL" id="EEZ92746.1"/>
    </source>
</evidence>
<dbReference type="GO" id="GO:0004066">
    <property type="term" value="F:asparagine synthase (glutamine-hydrolyzing) activity"/>
    <property type="evidence" value="ECO:0007669"/>
    <property type="project" value="InterPro"/>
</dbReference>
<dbReference type="GO" id="GO:0006529">
    <property type="term" value="P:asparagine biosynthetic process"/>
    <property type="evidence" value="ECO:0007669"/>
    <property type="project" value="InterPro"/>
</dbReference>
<dbReference type="GO" id="GO:0005524">
    <property type="term" value="F:ATP binding"/>
    <property type="evidence" value="ECO:0007669"/>
    <property type="project" value="UniProtKB-KW"/>
</dbReference>
<feature type="domain" description="Asparagine synthetase" evidence="3">
    <location>
        <begin position="17"/>
        <end position="152"/>
    </location>
</feature>
<dbReference type="InterPro" id="IPR014729">
    <property type="entry name" value="Rossmann-like_a/b/a_fold"/>
</dbReference>
<dbReference type="InterPro" id="IPR050795">
    <property type="entry name" value="Asn_Synthetase"/>
</dbReference>
<gene>
    <name evidence="4" type="ORF">BJBARM4_0576</name>
</gene>
<sequence length="263" mass="29526">MKIKIKEQETPENLDIKEALTRSILKAKPDSVLVSGGIDSSVLAAIAITKFKGIKLISAGTKDCEDSIYAEALSNELKTPLNNVVIIEENLYHAIRELKALSLDTYSIIMGITEFLSIEKAKTMKCSRLISGIGSDELFFGFNKHKTLKKEELKEFRDSRLFYMNALDLWRLNSISSKFNISTSFPYLDDEVIEAVLSKNIEDIAKNYDKIPVRSIGKTLGLSGKITERKKKAMQYGSGTVKLIRDLSKKNKYENVGEFIKGI</sequence>
<dbReference type="Gene3D" id="3.40.50.620">
    <property type="entry name" value="HUPs"/>
    <property type="match status" value="1"/>
</dbReference>
<evidence type="ECO:0000313" key="5">
    <source>
        <dbReference type="Proteomes" id="UP000009375"/>
    </source>
</evidence>
<dbReference type="PANTHER" id="PTHR11772">
    <property type="entry name" value="ASPARAGINE SYNTHETASE"/>
    <property type="match status" value="1"/>
</dbReference>
<dbReference type="SUPFAM" id="SSF52402">
    <property type="entry name" value="Adenine nucleotide alpha hydrolases-like"/>
    <property type="match status" value="1"/>
</dbReference>
<proteinExistence type="predicted"/>
<accession>D2EFQ3</accession>
<dbReference type="AlphaFoldDB" id="D2EFQ3"/>
<keyword evidence="1" id="KW-0547">Nucleotide-binding</keyword>
<evidence type="ECO:0000256" key="2">
    <source>
        <dbReference type="ARBA" id="ARBA00022840"/>
    </source>
</evidence>
<dbReference type="CDD" id="cd01991">
    <property type="entry name" value="Asn_synthase_B_C"/>
    <property type="match status" value="1"/>
</dbReference>